<dbReference type="InterPro" id="IPR037066">
    <property type="entry name" value="Plug_dom_sf"/>
</dbReference>
<keyword evidence="6 8" id="KW-0472">Membrane</keyword>
<dbReference type="Proteomes" id="UP000597617">
    <property type="component" value="Unassembled WGS sequence"/>
</dbReference>
<keyword evidence="7 8" id="KW-0998">Cell outer membrane</keyword>
<gene>
    <name evidence="13" type="ORF">I2I05_13905</name>
</gene>
<keyword evidence="13" id="KW-0675">Receptor</keyword>
<dbReference type="NCBIfam" id="TIGR04057">
    <property type="entry name" value="SusC_RagA_signa"/>
    <property type="match status" value="1"/>
</dbReference>
<proteinExistence type="inferred from homology"/>
<evidence type="ECO:0000256" key="1">
    <source>
        <dbReference type="ARBA" id="ARBA00004571"/>
    </source>
</evidence>
<comment type="caution">
    <text evidence="13">The sequence shown here is derived from an EMBL/GenBank/DDBJ whole genome shotgun (WGS) entry which is preliminary data.</text>
</comment>
<keyword evidence="14" id="KW-1185">Reference proteome</keyword>
<dbReference type="Gene3D" id="2.60.40.1120">
    <property type="entry name" value="Carboxypeptidase-like, regulatory domain"/>
    <property type="match status" value="1"/>
</dbReference>
<dbReference type="SUPFAM" id="SSF49464">
    <property type="entry name" value="Carboxypeptidase regulatory domain-like"/>
    <property type="match status" value="1"/>
</dbReference>
<comment type="similarity">
    <text evidence="8 9">Belongs to the TonB-dependent receptor family.</text>
</comment>
<dbReference type="SUPFAM" id="SSF56935">
    <property type="entry name" value="Porins"/>
    <property type="match status" value="1"/>
</dbReference>
<evidence type="ECO:0000256" key="4">
    <source>
        <dbReference type="ARBA" id="ARBA00022692"/>
    </source>
</evidence>
<dbReference type="NCBIfam" id="TIGR04056">
    <property type="entry name" value="OMP_RagA_SusC"/>
    <property type="match status" value="1"/>
</dbReference>
<evidence type="ECO:0000259" key="11">
    <source>
        <dbReference type="Pfam" id="PF00593"/>
    </source>
</evidence>
<evidence type="ECO:0000256" key="9">
    <source>
        <dbReference type="RuleBase" id="RU003357"/>
    </source>
</evidence>
<dbReference type="Pfam" id="PF00593">
    <property type="entry name" value="TonB_dep_Rec_b-barrel"/>
    <property type="match status" value="1"/>
</dbReference>
<evidence type="ECO:0000259" key="12">
    <source>
        <dbReference type="Pfam" id="PF07715"/>
    </source>
</evidence>
<dbReference type="InterPro" id="IPR039426">
    <property type="entry name" value="TonB-dep_rcpt-like"/>
</dbReference>
<evidence type="ECO:0000256" key="8">
    <source>
        <dbReference type="PROSITE-ProRule" id="PRU01360"/>
    </source>
</evidence>
<sequence length="1039" mass="111917">MAHLLPPILSRHLLRASVLTSVLGNLAASTTFAHSASAVPLPAFAAISSSNVLADGSITGRVVDAKGEGIPGVTVLVEGTTLGASTDANGSFTIANVPAGPHNLVYSSVGLNSSRVAVTVVDGQTAQVAPTTLTENATQLNEAVVVGYGTARRQDVTGSVATITTKDFVKGQVTSPEQLIQGKLAGVQITTGGGAPGEVGVIRIRGGSSLNASNDPLIVIDGVPVDNSGINGAGNPLSLVNPSDIETFTVLKDASATAIYGSRASNGVILITTKKGVDGEKTRVNLTSQVSRSTNYGKVDVLDGAAYRNLYNAARADGSIPAGAPSYIGTANTDWQDAIYRTAWTTDNTASVTGSVKHVPYRVSVGYLGQQGTLRTGNLKRNSASIGLSPKLFDNHLRVDVNVKGTWADYRFADQGAIGAAVRFNPTQPIRSGNDDFNGYYEWLDPANGTTPYSLSDRNPLALLNDKRDRSSVKRSIGNVQFDYSLHFLPDLHANVNLGYDISRSAGTVDIPATSSLAYVADPLLRGEMRRYRQEKNNKLLETYLNYAKQIGDHRVEALAGYSYQDFYTYSPFYRTFTAAGTLRDPTAPAGNPGKTQYTLLSYYGRVNYNFKDKYLLTGTLRADASSRFSPETRWGYFPAGSVAWRVNQEAFLADSKTVSDLKLRVSYGITGQQDVAGVAGDYPYLGGYKQEGGSVRQIFGNDTIFTLRPAPYDRNLKWEETTTYDAGIDFGLFSNRLTGSVDVYLRKTNDLLAVIPISVGTNFSNTLLTNIGNLENRGVELALNYNVLRGERLNWSVNFNATMNRSKITKLTQVEDPAYQGTPIGNVGNFQFVQINTVGYAPNTFFLYKQKYDDSGKPLQGPTNSASPLQYEDLNGDGEINERDRVRSESPAPKAILGFSSNLSYGKASLAFTLRSNLGNYVYNNVDAGQGNYYGLNTGLGYSANVVPNIYLSGFRAGQPYSDFYLQDASFVRLQNVTLGYDFGSLLTTDSNLQVSLAGTNLLVLTKYTGLDPERAFGIDSNFYPLPRTLTLGVNFGF</sequence>
<evidence type="ECO:0000256" key="7">
    <source>
        <dbReference type="ARBA" id="ARBA00023237"/>
    </source>
</evidence>
<dbReference type="PROSITE" id="PS52016">
    <property type="entry name" value="TONB_DEPENDENT_REC_3"/>
    <property type="match status" value="1"/>
</dbReference>
<name>A0ABS0IJH9_9BACT</name>
<evidence type="ECO:0000256" key="3">
    <source>
        <dbReference type="ARBA" id="ARBA00022452"/>
    </source>
</evidence>
<evidence type="ECO:0000256" key="6">
    <source>
        <dbReference type="ARBA" id="ARBA00023136"/>
    </source>
</evidence>
<evidence type="ECO:0000313" key="14">
    <source>
        <dbReference type="Proteomes" id="UP000597617"/>
    </source>
</evidence>
<keyword evidence="3 8" id="KW-1134">Transmembrane beta strand</keyword>
<organism evidence="13 14">
    <name type="scientific">Hymenobacter jeongseonensis</name>
    <dbReference type="NCBI Taxonomy" id="2791027"/>
    <lineage>
        <taxon>Bacteria</taxon>
        <taxon>Pseudomonadati</taxon>
        <taxon>Bacteroidota</taxon>
        <taxon>Cytophagia</taxon>
        <taxon>Cytophagales</taxon>
        <taxon>Hymenobacteraceae</taxon>
        <taxon>Hymenobacter</taxon>
    </lineage>
</organism>
<accession>A0ABS0IJH9</accession>
<dbReference type="EMBL" id="JADQDQ010000006">
    <property type="protein sequence ID" value="MBF9238496.1"/>
    <property type="molecule type" value="Genomic_DNA"/>
</dbReference>
<dbReference type="Gene3D" id="2.170.130.10">
    <property type="entry name" value="TonB-dependent receptor, plug domain"/>
    <property type="match status" value="1"/>
</dbReference>
<protein>
    <submittedName>
        <fullName evidence="13">TonB-dependent receptor</fullName>
    </submittedName>
</protein>
<dbReference type="InterPro" id="IPR008969">
    <property type="entry name" value="CarboxyPept-like_regulatory"/>
</dbReference>
<keyword evidence="2 8" id="KW-0813">Transport</keyword>
<dbReference type="InterPro" id="IPR023997">
    <property type="entry name" value="TonB-dep_OMP_SusC/RagA_CS"/>
</dbReference>
<dbReference type="Pfam" id="PF07715">
    <property type="entry name" value="Plug"/>
    <property type="match status" value="1"/>
</dbReference>
<keyword evidence="4 8" id="KW-0812">Transmembrane</keyword>
<keyword evidence="5 9" id="KW-0798">TonB box</keyword>
<dbReference type="Gene3D" id="2.40.170.20">
    <property type="entry name" value="TonB-dependent receptor, beta-barrel domain"/>
    <property type="match status" value="1"/>
</dbReference>
<evidence type="ECO:0000313" key="13">
    <source>
        <dbReference type="EMBL" id="MBF9238496.1"/>
    </source>
</evidence>
<evidence type="ECO:0000256" key="2">
    <source>
        <dbReference type="ARBA" id="ARBA00022448"/>
    </source>
</evidence>
<feature type="domain" description="TonB-dependent receptor-like beta-barrel" evidence="11">
    <location>
        <begin position="434"/>
        <end position="1003"/>
    </location>
</feature>
<comment type="subcellular location">
    <subcellularLocation>
        <location evidence="1 8">Cell outer membrane</location>
        <topology evidence="1 8">Multi-pass membrane protein</topology>
    </subcellularLocation>
</comment>
<dbReference type="InterPro" id="IPR036942">
    <property type="entry name" value="Beta-barrel_TonB_sf"/>
</dbReference>
<feature type="domain" description="TonB-dependent receptor plug" evidence="12">
    <location>
        <begin position="153"/>
        <end position="268"/>
    </location>
</feature>
<evidence type="ECO:0000256" key="5">
    <source>
        <dbReference type="ARBA" id="ARBA00023077"/>
    </source>
</evidence>
<dbReference type="Pfam" id="PF13715">
    <property type="entry name" value="CarbopepD_reg_2"/>
    <property type="match status" value="1"/>
</dbReference>
<dbReference type="InterPro" id="IPR000531">
    <property type="entry name" value="Beta-barrel_TonB"/>
</dbReference>
<dbReference type="InterPro" id="IPR012910">
    <property type="entry name" value="Plug_dom"/>
</dbReference>
<dbReference type="RefSeq" id="WP_196282875.1">
    <property type="nucleotide sequence ID" value="NZ_JADQDQ010000006.1"/>
</dbReference>
<evidence type="ECO:0000256" key="10">
    <source>
        <dbReference type="SAM" id="MobiDB-lite"/>
    </source>
</evidence>
<feature type="region of interest" description="Disordered" evidence="10">
    <location>
        <begin position="858"/>
        <end position="878"/>
    </location>
</feature>
<dbReference type="InterPro" id="IPR023996">
    <property type="entry name" value="TonB-dep_OMP_SusC/RagA"/>
</dbReference>
<reference evidence="13 14" key="1">
    <citation type="submission" date="2020-11" db="EMBL/GenBank/DDBJ databases">
        <authorList>
            <person name="Kim M.K."/>
        </authorList>
    </citation>
    <scope>NUCLEOTIDE SEQUENCE [LARGE SCALE GENOMIC DNA]</scope>
    <source>
        <strain evidence="13 14">BT683</strain>
    </source>
</reference>